<dbReference type="EMBL" id="LWCA01000234">
    <property type="protein sequence ID" value="OAF69764.1"/>
    <property type="molecule type" value="Genomic_DNA"/>
</dbReference>
<dbReference type="InterPro" id="IPR011990">
    <property type="entry name" value="TPR-like_helical_dom_sf"/>
</dbReference>
<evidence type="ECO:0000256" key="3">
    <source>
        <dbReference type="ARBA" id="ARBA00023242"/>
    </source>
</evidence>
<dbReference type="OrthoDB" id="26282at2759"/>
<dbReference type="SMART" id="SM00386">
    <property type="entry name" value="HAT"/>
    <property type="match status" value="8"/>
</dbReference>
<dbReference type="GO" id="GO:0031124">
    <property type="term" value="P:mRNA 3'-end processing"/>
    <property type="evidence" value="ECO:0007669"/>
    <property type="project" value="InterPro"/>
</dbReference>
<name>A0A177B8L1_9BILA</name>
<dbReference type="Gene3D" id="1.25.40.1040">
    <property type="match status" value="1"/>
</dbReference>
<proteinExistence type="predicted"/>
<dbReference type="SUPFAM" id="SSF48452">
    <property type="entry name" value="TPR-like"/>
    <property type="match status" value="1"/>
</dbReference>
<dbReference type="Pfam" id="PF05843">
    <property type="entry name" value="Suf"/>
    <property type="match status" value="1"/>
</dbReference>
<comment type="subcellular location">
    <subcellularLocation>
        <location evidence="1">Nucleus</location>
    </subcellularLocation>
</comment>
<keyword evidence="2" id="KW-0677">Repeat</keyword>
<dbReference type="InterPro" id="IPR003107">
    <property type="entry name" value="HAT"/>
</dbReference>
<evidence type="ECO:0000259" key="4">
    <source>
        <dbReference type="Pfam" id="PF05843"/>
    </source>
</evidence>
<keyword evidence="3" id="KW-0539">Nucleus</keyword>
<dbReference type="InterPro" id="IPR008847">
    <property type="entry name" value="Suf"/>
</dbReference>
<evidence type="ECO:0000256" key="2">
    <source>
        <dbReference type="ARBA" id="ARBA00022737"/>
    </source>
</evidence>
<evidence type="ECO:0000313" key="6">
    <source>
        <dbReference type="Proteomes" id="UP000078046"/>
    </source>
</evidence>
<feature type="domain" description="Suppressor of forked" evidence="4">
    <location>
        <begin position="12"/>
        <end position="522"/>
    </location>
</feature>
<keyword evidence="6" id="KW-1185">Reference proteome</keyword>
<dbReference type="GO" id="GO:0005634">
    <property type="term" value="C:nucleus"/>
    <property type="evidence" value="ECO:0007669"/>
    <property type="project" value="UniProtKB-SubCell"/>
</dbReference>
<dbReference type="PANTHER" id="PTHR19980">
    <property type="entry name" value="RNA CLEAVAGE STIMULATION FACTOR"/>
    <property type="match status" value="1"/>
</dbReference>
<organism evidence="5 6">
    <name type="scientific">Intoshia linei</name>
    <dbReference type="NCBI Taxonomy" id="1819745"/>
    <lineage>
        <taxon>Eukaryota</taxon>
        <taxon>Metazoa</taxon>
        <taxon>Spiralia</taxon>
        <taxon>Lophotrochozoa</taxon>
        <taxon>Mesozoa</taxon>
        <taxon>Orthonectida</taxon>
        <taxon>Rhopaluridae</taxon>
        <taxon>Intoshia</taxon>
    </lineage>
</organism>
<evidence type="ECO:0000313" key="5">
    <source>
        <dbReference type="EMBL" id="OAF69764.1"/>
    </source>
</evidence>
<dbReference type="InterPro" id="IPR045243">
    <property type="entry name" value="Rna14-like"/>
</dbReference>
<dbReference type="GO" id="GO:0003729">
    <property type="term" value="F:mRNA binding"/>
    <property type="evidence" value="ECO:0007669"/>
    <property type="project" value="TreeGrafter"/>
</dbReference>
<comment type="caution">
    <text evidence="5">The sequence shown here is derived from an EMBL/GenBank/DDBJ whole genome shotgun (WGS) entry which is preliminary data.</text>
</comment>
<protein>
    <submittedName>
        <fullName evidence="5">mRNA 3'-end-processing protein RNA14</fullName>
    </submittedName>
</protein>
<gene>
    <name evidence="5" type="ORF">A3Q56_02481</name>
</gene>
<evidence type="ECO:0000256" key="1">
    <source>
        <dbReference type="ARBA" id="ARBA00004123"/>
    </source>
</evidence>
<sequence length="738" mass="86490">MSNSQILSLKDRAKLRVEKQQYDSDAWGVLICETTDFEEKRKLFETIVEIFPKSAKFWKEYIEMEIDQKNYDIVDKLFERSLLNLLHIDLWKLYLDYIKDTKANIVSVAQKFAENYDFVLGHMGLDFNVQSVYVDYIKFLRNIQAVGNYAENQQIVAVRRIYRKACVVPMYGIDSIWRDYCAFENGVNPLIGRKMQDDLSKEYNNAKRVAKEYENFSGKINRNLEAIPIKISNDLKNQLKYWTKYIDWEKSNPLMTQDRNVVIKRVTFAYEQCLLCMNQSVHIWLKFAQYLQESSDMLLSIGDQVGASKLSKDAMNVYERAFKSHVKNEPIMNKKYDNVVKIFQKLIDNENTDPTLAYIQYMRFSKRVDGIKSARKIFKIAREDSRSKYQIYIAAAMMEYYCTKDKSVTLKIMELGMKKHPDVIELQKIILIFICHLNEDNNTRVMFERIISNQSNASNDKAGDMISIWNNFLDFELTVGDLSAIKNINRRRVSYINQINKRDEIQYLNERYGFYDLKPFSQDYKEWLHLDSNNESFILSSNFKDNVPSVSTNVAHDSSRMNLHNDENMVLPDCSQMLPFKPVIPPDYENTYPIIGGTYPPPPIANELIKRMPAPTNYKGPFVNIDKIMNQLSTVDVEKEAEKSGFIKESYKNGKNINDRLYPFIDEDTIPSENYYSGKNINEFISMSKNLVAGMDFIDKIQQPEPEMIEEVPVKTEFENDIYRSRQINKKILKDVIK</sequence>
<dbReference type="Proteomes" id="UP000078046">
    <property type="component" value="Unassembled WGS sequence"/>
</dbReference>
<dbReference type="PANTHER" id="PTHR19980:SF0">
    <property type="entry name" value="CLEAVAGE STIMULATION FACTOR SUBUNIT 3"/>
    <property type="match status" value="1"/>
</dbReference>
<reference evidence="5 6" key="1">
    <citation type="submission" date="2016-04" db="EMBL/GenBank/DDBJ databases">
        <title>The genome of Intoshia linei affirms orthonectids as highly simplified spiralians.</title>
        <authorList>
            <person name="Mikhailov K.V."/>
            <person name="Slusarev G.S."/>
            <person name="Nikitin M.A."/>
            <person name="Logacheva M.D."/>
            <person name="Penin A."/>
            <person name="Aleoshin V."/>
            <person name="Panchin Y.V."/>
        </authorList>
    </citation>
    <scope>NUCLEOTIDE SEQUENCE [LARGE SCALE GENOMIC DNA]</scope>
    <source>
        <strain evidence="5">Intl2013</strain>
        <tissue evidence="5">Whole animal</tissue>
    </source>
</reference>
<accession>A0A177B8L1</accession>
<dbReference type="AlphaFoldDB" id="A0A177B8L1"/>